<accession>A0A2T4JJB2</accession>
<dbReference type="EMBL" id="PZKF01000012">
    <property type="protein sequence ID" value="PTE17968.1"/>
    <property type="molecule type" value="Genomic_DNA"/>
</dbReference>
<comment type="similarity">
    <text evidence="6">Belongs to the methyltransferase superfamily. RNA methyltransferase RsmG family.</text>
</comment>
<feature type="binding site" evidence="6">
    <location>
        <begin position="128"/>
        <end position="129"/>
    </location>
    <ligand>
        <name>S-adenosyl-L-methionine</name>
        <dbReference type="ChEBI" id="CHEBI:59789"/>
    </ligand>
</feature>
<dbReference type="GO" id="GO:0070043">
    <property type="term" value="F:rRNA (guanine-N7-)-methyltransferase activity"/>
    <property type="evidence" value="ECO:0007669"/>
    <property type="project" value="UniProtKB-UniRule"/>
</dbReference>
<dbReference type="HAMAP" id="MF_00074">
    <property type="entry name" value="16SrRNA_methyltr_G"/>
    <property type="match status" value="1"/>
</dbReference>
<dbReference type="Gene3D" id="3.40.50.150">
    <property type="entry name" value="Vaccinia Virus protein VP39"/>
    <property type="match status" value="1"/>
</dbReference>
<evidence type="ECO:0000256" key="3">
    <source>
        <dbReference type="ARBA" id="ARBA00022603"/>
    </source>
</evidence>
<dbReference type="AlphaFoldDB" id="A0A2T4JJB2"/>
<protein>
    <recommendedName>
        <fullName evidence="6">Ribosomal RNA small subunit methyltransferase G</fullName>
        <ecNumber evidence="6">2.1.1.170</ecNumber>
    </recommendedName>
    <alternativeName>
        <fullName evidence="6">16S rRNA 7-methylguanosine methyltransferase</fullName>
        <shortName evidence="6">16S rRNA m7G methyltransferase</shortName>
    </alternativeName>
</protein>
<name>A0A2T4JJB2_9RHOB</name>
<dbReference type="SUPFAM" id="SSF53335">
    <property type="entry name" value="S-adenosyl-L-methionine-dependent methyltransferases"/>
    <property type="match status" value="1"/>
</dbReference>
<evidence type="ECO:0000256" key="4">
    <source>
        <dbReference type="ARBA" id="ARBA00022679"/>
    </source>
</evidence>
<comment type="caution">
    <text evidence="6">Lacks conserved residue(s) required for the propagation of feature annotation.</text>
</comment>
<keyword evidence="5 6" id="KW-0949">S-adenosyl-L-methionine</keyword>
<keyword evidence="2 6" id="KW-0698">rRNA processing</keyword>
<keyword evidence="8" id="KW-1185">Reference proteome</keyword>
<feature type="binding site" evidence="6">
    <location>
        <position position="142"/>
    </location>
    <ligand>
        <name>S-adenosyl-L-methionine</name>
        <dbReference type="ChEBI" id="CHEBI:59789"/>
    </ligand>
</feature>
<evidence type="ECO:0000256" key="2">
    <source>
        <dbReference type="ARBA" id="ARBA00022552"/>
    </source>
</evidence>
<dbReference type="PANTHER" id="PTHR31760:SF0">
    <property type="entry name" value="S-ADENOSYL-L-METHIONINE-DEPENDENT METHYLTRANSFERASES SUPERFAMILY PROTEIN"/>
    <property type="match status" value="1"/>
</dbReference>
<evidence type="ECO:0000313" key="8">
    <source>
        <dbReference type="Proteomes" id="UP000241899"/>
    </source>
</evidence>
<dbReference type="InterPro" id="IPR029063">
    <property type="entry name" value="SAM-dependent_MTases_sf"/>
</dbReference>
<feature type="binding site" evidence="6">
    <location>
        <position position="74"/>
    </location>
    <ligand>
        <name>S-adenosyl-L-methionine</name>
        <dbReference type="ChEBI" id="CHEBI:59789"/>
    </ligand>
</feature>
<evidence type="ECO:0000256" key="5">
    <source>
        <dbReference type="ARBA" id="ARBA00022691"/>
    </source>
</evidence>
<comment type="function">
    <text evidence="6">Specifically methylates the N7 position of guanine in position 527 of 16S rRNA.</text>
</comment>
<gene>
    <name evidence="6 7" type="primary">rsmG</name>
    <name evidence="7" type="ORF">C5F46_06830</name>
</gene>
<dbReference type="NCBIfam" id="TIGR00138">
    <property type="entry name" value="rsmG_gidB"/>
    <property type="match status" value="1"/>
</dbReference>
<evidence type="ECO:0000256" key="6">
    <source>
        <dbReference type="HAMAP-Rule" id="MF_00074"/>
    </source>
</evidence>
<evidence type="ECO:0000256" key="1">
    <source>
        <dbReference type="ARBA" id="ARBA00022490"/>
    </source>
</evidence>
<proteinExistence type="inferred from homology"/>
<dbReference type="OrthoDB" id="9808773at2"/>
<sequence length="209" mass="22419">MAEADRESFLRAANVSRETEARFDTYAALLRKWSAAINLVSPASLSQIWSRHFLDSAQIFSLTATKAGIWADLGSGAGFPGLVVAILATEQAPDLAVTLVESDARKAAFLSTVARETGISVRICAERIESLAPLNANILSARALAPLPKLMEFADRHLAAAGVALFPKGAQWRAELARARSAWAFDPIVHPSVTDPDSVVLEIKGARRV</sequence>
<reference evidence="7 8" key="1">
    <citation type="submission" date="2018-03" db="EMBL/GenBank/DDBJ databases">
        <title>Rhodobacter veldkampii.</title>
        <authorList>
            <person name="Meyer T.E."/>
            <person name="Miller S."/>
            <person name="Lodha T."/>
            <person name="Gandham S."/>
            <person name="Chintalapati S."/>
            <person name="Chintalapati V.R."/>
        </authorList>
    </citation>
    <scope>NUCLEOTIDE SEQUENCE [LARGE SCALE GENOMIC DNA]</scope>
    <source>
        <strain evidence="7 8">DSM 11550</strain>
    </source>
</reference>
<comment type="subcellular location">
    <subcellularLocation>
        <location evidence="6">Cytoplasm</location>
    </subcellularLocation>
</comment>
<keyword evidence="3 6" id="KW-0489">Methyltransferase</keyword>
<dbReference type="Proteomes" id="UP000241899">
    <property type="component" value="Unassembled WGS sequence"/>
</dbReference>
<dbReference type="PIRSF" id="PIRSF003078">
    <property type="entry name" value="GidB"/>
    <property type="match status" value="1"/>
</dbReference>
<dbReference type="Pfam" id="PF02527">
    <property type="entry name" value="GidB"/>
    <property type="match status" value="1"/>
</dbReference>
<comment type="catalytic activity">
    <reaction evidence="6">
        <text>guanosine(527) in 16S rRNA + S-adenosyl-L-methionine = N(7)-methylguanosine(527) in 16S rRNA + S-adenosyl-L-homocysteine</text>
        <dbReference type="Rhea" id="RHEA:42732"/>
        <dbReference type="Rhea" id="RHEA-COMP:10209"/>
        <dbReference type="Rhea" id="RHEA-COMP:10210"/>
        <dbReference type="ChEBI" id="CHEBI:57856"/>
        <dbReference type="ChEBI" id="CHEBI:59789"/>
        <dbReference type="ChEBI" id="CHEBI:74269"/>
        <dbReference type="ChEBI" id="CHEBI:74480"/>
        <dbReference type="EC" id="2.1.1.170"/>
    </reaction>
</comment>
<dbReference type="GO" id="GO:0005829">
    <property type="term" value="C:cytosol"/>
    <property type="evidence" value="ECO:0007669"/>
    <property type="project" value="TreeGrafter"/>
</dbReference>
<dbReference type="InterPro" id="IPR003682">
    <property type="entry name" value="rRNA_ssu_MeTfrase_G"/>
</dbReference>
<keyword evidence="1 6" id="KW-0963">Cytoplasm</keyword>
<feature type="binding site" evidence="6">
    <location>
        <position position="79"/>
    </location>
    <ligand>
        <name>S-adenosyl-L-methionine</name>
        <dbReference type="ChEBI" id="CHEBI:59789"/>
    </ligand>
</feature>
<comment type="caution">
    <text evidence="7">The sequence shown here is derived from an EMBL/GenBank/DDBJ whole genome shotgun (WGS) entry which is preliminary data.</text>
</comment>
<dbReference type="PANTHER" id="PTHR31760">
    <property type="entry name" value="S-ADENOSYL-L-METHIONINE-DEPENDENT METHYLTRANSFERASES SUPERFAMILY PROTEIN"/>
    <property type="match status" value="1"/>
</dbReference>
<evidence type="ECO:0000313" key="7">
    <source>
        <dbReference type="EMBL" id="PTE17968.1"/>
    </source>
</evidence>
<organism evidence="7 8">
    <name type="scientific">Phaeovulum veldkampii DSM 11550</name>
    <dbReference type="NCBI Taxonomy" id="1185920"/>
    <lineage>
        <taxon>Bacteria</taxon>
        <taxon>Pseudomonadati</taxon>
        <taxon>Pseudomonadota</taxon>
        <taxon>Alphaproteobacteria</taxon>
        <taxon>Rhodobacterales</taxon>
        <taxon>Paracoccaceae</taxon>
        <taxon>Phaeovulum</taxon>
    </lineage>
</organism>
<keyword evidence="4 6" id="KW-0808">Transferase</keyword>
<dbReference type="EC" id="2.1.1.170" evidence="6"/>